<name>A0A0B2QNW4_GLYSO</name>
<dbReference type="EC" id="2.1.1.-" evidence="2"/>
<evidence type="ECO:0000259" key="1">
    <source>
        <dbReference type="Pfam" id="PF07780"/>
    </source>
</evidence>
<reference evidence="2" key="1">
    <citation type="submission" date="2014-07" db="EMBL/GenBank/DDBJ databases">
        <title>Identification of a novel salt tolerance gene in wild soybean by whole-genome sequencing.</title>
        <authorList>
            <person name="Lam H.-M."/>
            <person name="Qi X."/>
            <person name="Li M.-W."/>
            <person name="Liu X."/>
            <person name="Xie M."/>
            <person name="Ni M."/>
            <person name="Xu X."/>
        </authorList>
    </citation>
    <scope>NUCLEOTIDE SEQUENCE [LARGE SCALE GENOMIC DNA]</scope>
    <source>
        <tissue evidence="2">Root</tissue>
    </source>
</reference>
<dbReference type="EMBL" id="KN657551">
    <property type="protein sequence ID" value="KHN21854.1"/>
    <property type="molecule type" value="Genomic_DNA"/>
</dbReference>
<dbReference type="InterPro" id="IPR012920">
    <property type="entry name" value="rRNA_MeTfrase_SPB1-like_C"/>
</dbReference>
<dbReference type="GO" id="GO:0006364">
    <property type="term" value="P:rRNA processing"/>
    <property type="evidence" value="ECO:0007669"/>
    <property type="project" value="InterPro"/>
</dbReference>
<proteinExistence type="predicted"/>
<dbReference type="GO" id="GO:0008168">
    <property type="term" value="F:methyltransferase activity"/>
    <property type="evidence" value="ECO:0007669"/>
    <property type="project" value="UniProtKB-KW"/>
</dbReference>
<dbReference type="Pfam" id="PF07780">
    <property type="entry name" value="Spb1_C"/>
    <property type="match status" value="1"/>
</dbReference>
<keyword evidence="2" id="KW-0808">Transferase</keyword>
<feature type="non-terminal residue" evidence="2">
    <location>
        <position position="1"/>
    </location>
</feature>
<organism evidence="2">
    <name type="scientific">Glycine soja</name>
    <name type="common">Wild soybean</name>
    <dbReference type="NCBI Taxonomy" id="3848"/>
    <lineage>
        <taxon>Eukaryota</taxon>
        <taxon>Viridiplantae</taxon>
        <taxon>Streptophyta</taxon>
        <taxon>Embryophyta</taxon>
        <taxon>Tracheophyta</taxon>
        <taxon>Spermatophyta</taxon>
        <taxon>Magnoliopsida</taxon>
        <taxon>eudicotyledons</taxon>
        <taxon>Gunneridae</taxon>
        <taxon>Pentapetalae</taxon>
        <taxon>rosids</taxon>
        <taxon>fabids</taxon>
        <taxon>Fabales</taxon>
        <taxon>Fabaceae</taxon>
        <taxon>Papilionoideae</taxon>
        <taxon>50 kb inversion clade</taxon>
        <taxon>NPAAA clade</taxon>
        <taxon>indigoferoid/millettioid clade</taxon>
        <taxon>Phaseoleae</taxon>
        <taxon>Glycine</taxon>
        <taxon>Glycine subgen. Soja</taxon>
    </lineage>
</organism>
<evidence type="ECO:0000313" key="2">
    <source>
        <dbReference type="EMBL" id="KHN21854.1"/>
    </source>
</evidence>
<keyword evidence="2" id="KW-0489">Methyltransferase</keyword>
<feature type="domain" description="Ribosomal RNA methyltransferase SPB1-like C-terminal" evidence="1">
    <location>
        <begin position="1"/>
        <end position="72"/>
    </location>
</feature>
<dbReference type="AlphaFoldDB" id="A0A0B2QNW4"/>
<dbReference type="GO" id="GO:0032259">
    <property type="term" value="P:methylation"/>
    <property type="evidence" value="ECO:0007669"/>
    <property type="project" value="UniProtKB-KW"/>
</dbReference>
<accession>A0A0B2QNW4</accession>
<dbReference type="Proteomes" id="UP000053555">
    <property type="component" value="Unassembled WGS sequence"/>
</dbReference>
<gene>
    <name evidence="2" type="ORF">glysoja_032738</name>
</gene>
<sequence length="84" mass="9909">AMRKLEKVRKKANAISDRTEIFDRSKRKQIEQLYKRVVPKRPKKEYVVAKKGVQVRAGKGKVIVDRRMKKDALLYLKKKVKEGK</sequence>
<protein>
    <submittedName>
        <fullName evidence="2">rRNA methyltransferase 3 like</fullName>
        <ecNumber evidence="2">2.1.1.-</ecNumber>
    </submittedName>
</protein>
<dbReference type="GO" id="GO:0005634">
    <property type="term" value="C:nucleus"/>
    <property type="evidence" value="ECO:0007669"/>
    <property type="project" value="InterPro"/>
</dbReference>